<dbReference type="HOGENOM" id="CLU_3015363_0_0_1"/>
<organism evidence="1">
    <name type="scientific">Rhizophagus irregularis (strain DAOM 181602 / DAOM 197198 / MUCL 43194)</name>
    <name type="common">Arbuscular mycorrhizal fungus</name>
    <name type="synonym">Glomus intraradices</name>
    <dbReference type="NCBI Taxonomy" id="747089"/>
    <lineage>
        <taxon>Eukaryota</taxon>
        <taxon>Fungi</taxon>
        <taxon>Fungi incertae sedis</taxon>
        <taxon>Mucoromycota</taxon>
        <taxon>Glomeromycotina</taxon>
        <taxon>Glomeromycetes</taxon>
        <taxon>Glomerales</taxon>
        <taxon>Glomeraceae</taxon>
        <taxon>Rhizophagus</taxon>
    </lineage>
</organism>
<protein>
    <submittedName>
        <fullName evidence="1">Uncharacterized protein</fullName>
    </submittedName>
</protein>
<sequence length="56" mass="6664">MILKVGVVRNIKNLLAFSDLYLMIYVKESSNLLEREFFIMIQEKIIFICLKKKVLN</sequence>
<dbReference type="EMBL" id="KI290122">
    <property type="protein sequence ID" value="ESA07608.1"/>
    <property type="molecule type" value="Genomic_DNA"/>
</dbReference>
<accession>U9TMU1</accession>
<gene>
    <name evidence="1" type="ORF">GLOINDRAFT_349413</name>
</gene>
<reference evidence="1" key="1">
    <citation type="submission" date="2013-07" db="EMBL/GenBank/DDBJ databases">
        <title>The genome of an arbuscular mycorrhizal fungus provides insights into the evolution of the oldest plant symbiosis.</title>
        <authorList>
            <consortium name="DOE Joint Genome Institute"/>
            <person name="Tisserant E."/>
            <person name="Malbreil M."/>
            <person name="Kuo A."/>
            <person name="Kohler A."/>
            <person name="Symeonidi A."/>
            <person name="Balestrini R."/>
            <person name="Charron P."/>
            <person name="Duensing N."/>
            <person name="Frei-dit-Frey N."/>
            <person name="Gianinazzi-Pearson V."/>
            <person name="Gilbert B."/>
            <person name="Handa Y."/>
            <person name="Hijri M."/>
            <person name="Kaul R."/>
            <person name="Kawaguchi M."/>
            <person name="Krajinski F."/>
            <person name="Lammers P."/>
            <person name="Lapierre D."/>
            <person name="Masclaux F.G."/>
            <person name="Murat C."/>
            <person name="Morin E."/>
            <person name="Ndikumana S."/>
            <person name="Pagni M."/>
            <person name="Petitpierre D."/>
            <person name="Requena N."/>
            <person name="Rosikiewicz P."/>
            <person name="Riley R."/>
            <person name="Saito K."/>
            <person name="San Clemente H."/>
            <person name="Shapiro H."/>
            <person name="van Tuinen D."/>
            <person name="Becard G."/>
            <person name="Bonfante P."/>
            <person name="Paszkowski U."/>
            <person name="Shachar-Hill Y."/>
            <person name="Young J.P."/>
            <person name="Sanders I.R."/>
            <person name="Henrissat B."/>
            <person name="Rensing S.A."/>
            <person name="Grigoriev I.V."/>
            <person name="Corradi N."/>
            <person name="Roux C."/>
            <person name="Martin F."/>
        </authorList>
    </citation>
    <scope>NUCLEOTIDE SEQUENCE</scope>
    <source>
        <strain evidence="1">DAOM 197198</strain>
    </source>
</reference>
<evidence type="ECO:0000313" key="1">
    <source>
        <dbReference type="EMBL" id="ESA07608.1"/>
    </source>
</evidence>
<proteinExistence type="predicted"/>
<dbReference type="AlphaFoldDB" id="U9TMU1"/>
<name>U9TMU1_RHIID</name>